<dbReference type="EMBL" id="CP002776">
    <property type="protein sequence ID" value="AEG31132.1"/>
    <property type="molecule type" value="Genomic_DNA"/>
</dbReference>
<organism evidence="2 3">
    <name type="scientific">Thiomicrospira cyclica (strain DSM 14477 / JCM 11371 / ALM1)</name>
    <name type="common">Thioalkalimicrobium cyclicum</name>
    <dbReference type="NCBI Taxonomy" id="717773"/>
    <lineage>
        <taxon>Bacteria</taxon>
        <taxon>Pseudomonadati</taxon>
        <taxon>Pseudomonadota</taxon>
        <taxon>Gammaproteobacteria</taxon>
        <taxon>Thiotrichales</taxon>
        <taxon>Piscirickettsiaceae</taxon>
        <taxon>Thiomicrospira</taxon>
    </lineage>
</organism>
<name>F6DAN9_THICA</name>
<protein>
    <recommendedName>
        <fullName evidence="4">LppC family lipoprotein</fullName>
    </recommendedName>
</protein>
<feature type="signal peptide" evidence="1">
    <location>
        <begin position="1"/>
        <end position="24"/>
    </location>
</feature>
<dbReference type="HOGENOM" id="CLU_626901_0_0_6"/>
<evidence type="ECO:0000256" key="1">
    <source>
        <dbReference type="SAM" id="SignalP"/>
    </source>
</evidence>
<evidence type="ECO:0008006" key="4">
    <source>
        <dbReference type="Google" id="ProtNLM"/>
    </source>
</evidence>
<reference evidence="2 3" key="1">
    <citation type="submission" date="2011-05" db="EMBL/GenBank/DDBJ databases">
        <title>Complete sequence of Thioalkalimicrobium cyclicum ALM1.</title>
        <authorList>
            <consortium name="US DOE Joint Genome Institute"/>
            <person name="Lucas S."/>
            <person name="Han J."/>
            <person name="Lapidus A."/>
            <person name="Cheng J.-F."/>
            <person name="Goodwin L."/>
            <person name="Pitluck S."/>
            <person name="Peters L."/>
            <person name="Mikhailova N."/>
            <person name="Davenport K."/>
            <person name="Han C."/>
            <person name="Tapia R."/>
            <person name="Land M."/>
            <person name="Hauser L."/>
            <person name="Kyrpides N."/>
            <person name="Ivanova N."/>
            <person name="Pagani I."/>
            <person name="Kappler U."/>
            <person name="Woyke T."/>
        </authorList>
    </citation>
    <scope>NUCLEOTIDE SEQUENCE [LARGE SCALE GENOMIC DNA]</scope>
    <source>
        <strain evidence="3">DSM 14477 / JCM 11371 / ALM1</strain>
    </source>
</reference>
<evidence type="ECO:0000313" key="2">
    <source>
        <dbReference type="EMBL" id="AEG31132.1"/>
    </source>
</evidence>
<dbReference type="AlphaFoldDB" id="F6DAN9"/>
<evidence type="ECO:0000313" key="3">
    <source>
        <dbReference type="Proteomes" id="UP000009232"/>
    </source>
</evidence>
<sequence>MQRGWWRFMLLAVSSVWVLSVAQAASNDDLTHISTRPAVTLDESRLQSVDYEIALLRAEISLRQGNRDAFLQAYLRLQALPSLAEFELRWQWLTEQAQRLNWLNQKSSTRLSQAGRAGQAGFAKAATADHITLAAPLSGDLSPAGLALQQVFLKHYTHKYLTFIDTSLLSTAHLISTIEANRPDLLVLLERLERTIQLAEHFYELPTILFHPGNLLDPAFQRVLHPTYQQQALALKPWLDRHDARQITWLQWHNASSLLLRRLNHQLDRDLAPSLVESNSQLNDLVAQRFGQQESLARQNWLARIIEQPLTGIGRSRQDQAVVVFYGPIEQAMLLRPLLEYHQQDIPILWLPSELPDPNFFNLSLARWQDTLALFPSHFLADLSQNTGLTSEDGLFFALGEVMVELIRRSANPLPDQFDTVYGQVMVSERGEFHLEQQWYRLQRGLEPSY</sequence>
<dbReference type="eggNOG" id="COG3107">
    <property type="taxonomic scope" value="Bacteria"/>
</dbReference>
<dbReference type="STRING" id="717773.Thicy_0356"/>
<dbReference type="Proteomes" id="UP000009232">
    <property type="component" value="Chromosome"/>
</dbReference>
<dbReference type="RefSeq" id="WP_013834913.1">
    <property type="nucleotide sequence ID" value="NC_015581.1"/>
</dbReference>
<keyword evidence="1" id="KW-0732">Signal</keyword>
<keyword evidence="3" id="KW-1185">Reference proteome</keyword>
<feature type="chain" id="PRO_5003333044" description="LppC family lipoprotein" evidence="1">
    <location>
        <begin position="25"/>
        <end position="450"/>
    </location>
</feature>
<proteinExistence type="predicted"/>
<gene>
    <name evidence="2" type="ordered locus">Thicy_0356</name>
</gene>
<dbReference type="KEGG" id="tcy:Thicy_0356"/>
<accession>F6DAN9</accession>